<dbReference type="InterPro" id="IPR050836">
    <property type="entry name" value="SDS22/Internalin_LRR"/>
</dbReference>
<comment type="caution">
    <text evidence="3">The sequence shown here is derived from an EMBL/GenBank/DDBJ whole genome shotgun (WGS) entry which is preliminary data.</text>
</comment>
<evidence type="ECO:0000256" key="2">
    <source>
        <dbReference type="ARBA" id="ARBA00022737"/>
    </source>
</evidence>
<dbReference type="PROSITE" id="PS51450">
    <property type="entry name" value="LRR"/>
    <property type="match status" value="2"/>
</dbReference>
<keyword evidence="1" id="KW-0433">Leucine-rich repeat</keyword>
<evidence type="ECO:0008006" key="5">
    <source>
        <dbReference type="Google" id="ProtNLM"/>
    </source>
</evidence>
<reference evidence="4" key="1">
    <citation type="submission" date="2012-08" db="EMBL/GenBank/DDBJ databases">
        <title>The Genome Sequence of Wuchereria bancrofti.</title>
        <authorList>
            <person name="Nutman T.B."/>
            <person name="Fink D.L."/>
            <person name="Russ C."/>
            <person name="Young S."/>
            <person name="Zeng Q."/>
            <person name="Koehrsen M."/>
            <person name="Alvarado L."/>
            <person name="Berlin A."/>
            <person name="Chapman S.B."/>
            <person name="Chen Z."/>
            <person name="Freedman E."/>
            <person name="Gellesch M."/>
            <person name="Goldberg J."/>
            <person name="Griggs A."/>
            <person name="Gujja S."/>
            <person name="Heilman E.R."/>
            <person name="Heiman D."/>
            <person name="Hepburn T."/>
            <person name="Howarth C."/>
            <person name="Jen D."/>
            <person name="Larson L."/>
            <person name="Lewis B."/>
            <person name="Mehta T."/>
            <person name="Park D."/>
            <person name="Pearson M."/>
            <person name="Roberts A."/>
            <person name="Saif S."/>
            <person name="Shea T."/>
            <person name="Shenoy N."/>
            <person name="Sisk P."/>
            <person name="Stolte C."/>
            <person name="Sykes S."/>
            <person name="Walk T."/>
            <person name="White J."/>
            <person name="Yandava C."/>
            <person name="Haas B."/>
            <person name="Henn M.R."/>
            <person name="Nusbaum C."/>
            <person name="Birren B."/>
        </authorList>
    </citation>
    <scope>NUCLEOTIDE SEQUENCE [LARGE SCALE GENOMIC DNA]</scope>
    <source>
        <strain evidence="4">NA</strain>
    </source>
</reference>
<organism evidence="3 4">
    <name type="scientific">Wuchereria bancrofti</name>
    <dbReference type="NCBI Taxonomy" id="6293"/>
    <lineage>
        <taxon>Eukaryota</taxon>
        <taxon>Metazoa</taxon>
        <taxon>Ecdysozoa</taxon>
        <taxon>Nematoda</taxon>
        <taxon>Chromadorea</taxon>
        <taxon>Rhabditida</taxon>
        <taxon>Spirurina</taxon>
        <taxon>Spiruromorpha</taxon>
        <taxon>Filarioidea</taxon>
        <taxon>Onchocercidae</taxon>
        <taxon>Wuchereria</taxon>
    </lineage>
</organism>
<evidence type="ECO:0000313" key="3">
    <source>
        <dbReference type="EMBL" id="EJW71135.1"/>
    </source>
</evidence>
<dbReference type="EMBL" id="ADBV01019416">
    <property type="protein sequence ID" value="EJW71135.1"/>
    <property type="molecule type" value="Genomic_DNA"/>
</dbReference>
<proteinExistence type="predicted"/>
<dbReference type="PANTHER" id="PTHR46652:SF3">
    <property type="entry name" value="LEUCINE-RICH REPEAT-CONTAINING PROTEIN 9"/>
    <property type="match status" value="1"/>
</dbReference>
<feature type="non-terminal residue" evidence="3">
    <location>
        <position position="1"/>
    </location>
</feature>
<dbReference type="PANTHER" id="PTHR46652">
    <property type="entry name" value="LEUCINE-RICH REPEAT AND IQ DOMAIN-CONTAINING PROTEIN 1-RELATED"/>
    <property type="match status" value="1"/>
</dbReference>
<dbReference type="SMART" id="SM00365">
    <property type="entry name" value="LRR_SD22"/>
    <property type="match status" value="2"/>
</dbReference>
<accession>J9AB06</accession>
<dbReference type="AlphaFoldDB" id="J9AB06"/>
<dbReference type="InterPro" id="IPR001611">
    <property type="entry name" value="Leu-rich_rpt"/>
</dbReference>
<evidence type="ECO:0000256" key="1">
    <source>
        <dbReference type="ARBA" id="ARBA00022614"/>
    </source>
</evidence>
<evidence type="ECO:0000313" key="4">
    <source>
        <dbReference type="Proteomes" id="UP000004810"/>
    </source>
</evidence>
<dbReference type="Proteomes" id="UP000004810">
    <property type="component" value="Unassembled WGS sequence"/>
</dbReference>
<protein>
    <recommendedName>
        <fullName evidence="5">Leucine Rich Repeat family protein</fullName>
    </recommendedName>
</protein>
<sequence>GLNKLTALRELYLSQNGIKYLTGLENNTNLEILDLNYNRLISISNIHHLQKLTDFWAKKNNVC</sequence>
<keyword evidence="2" id="KW-0677">Repeat</keyword>
<gene>
    <name evidence="3" type="ORF">WUBG_17962</name>
</gene>
<name>J9AB06_WUCBA</name>
<dbReference type="InterPro" id="IPR032675">
    <property type="entry name" value="LRR_dom_sf"/>
</dbReference>
<dbReference type="Gene3D" id="3.80.10.10">
    <property type="entry name" value="Ribonuclease Inhibitor"/>
    <property type="match status" value="1"/>
</dbReference>
<dbReference type="SUPFAM" id="SSF52058">
    <property type="entry name" value="L domain-like"/>
    <property type="match status" value="1"/>
</dbReference>
<dbReference type="Pfam" id="PF00560">
    <property type="entry name" value="LRR_1"/>
    <property type="match status" value="1"/>
</dbReference>